<protein>
    <submittedName>
        <fullName evidence="2">Uncharacterized protein</fullName>
    </submittedName>
</protein>
<feature type="compositionally biased region" description="Polar residues" evidence="1">
    <location>
        <begin position="268"/>
        <end position="285"/>
    </location>
</feature>
<dbReference type="AlphaFoldDB" id="A0A5C6ASS3"/>
<evidence type="ECO:0000313" key="3">
    <source>
        <dbReference type="Proteomes" id="UP000320176"/>
    </source>
</evidence>
<sequence length="285" mass="31186">MLMVQTGPGIAAEPIADSSSGPWSVFGGKASRQRSELIEVLPLGRLTPSARDQITRITDSPTLYRRLPKQAIAADRDLFLYMTRNPEIIVGMWELMGITQVQTQRVGPYQLDAEDGAGTKCRIDLLYGDQNLHIYYADGSYDGRYVSKPIQGQGIFVLRSEYAEAADGSTTVMGTLDCFVKFDSLGADLVARTMSGLIGRSADHNFNETAKFISQVSQACETKPTSMLDMAEQLPQVSQPVQTQFARLIVQAARKADARAASTMPPKISSTESRQSVHPAMTSQR</sequence>
<name>A0A5C6ASS3_9BACT</name>
<reference evidence="2 3" key="1">
    <citation type="submission" date="2019-02" db="EMBL/GenBank/DDBJ databases">
        <title>Deep-cultivation of Planctomycetes and their phenomic and genomic characterization uncovers novel biology.</title>
        <authorList>
            <person name="Wiegand S."/>
            <person name="Jogler M."/>
            <person name="Boedeker C."/>
            <person name="Pinto D."/>
            <person name="Vollmers J."/>
            <person name="Rivas-Marin E."/>
            <person name="Kohn T."/>
            <person name="Peeters S.H."/>
            <person name="Heuer A."/>
            <person name="Rast P."/>
            <person name="Oberbeckmann S."/>
            <person name="Bunk B."/>
            <person name="Jeske O."/>
            <person name="Meyerdierks A."/>
            <person name="Storesund J.E."/>
            <person name="Kallscheuer N."/>
            <person name="Luecker S."/>
            <person name="Lage O.M."/>
            <person name="Pohl T."/>
            <person name="Merkel B.J."/>
            <person name="Hornburger P."/>
            <person name="Mueller R.-W."/>
            <person name="Bruemmer F."/>
            <person name="Labrenz M."/>
            <person name="Spormann A.M."/>
            <person name="Op Den Camp H."/>
            <person name="Overmann J."/>
            <person name="Amann R."/>
            <person name="Jetten M.S.M."/>
            <person name="Mascher T."/>
            <person name="Medema M.H."/>
            <person name="Devos D.P."/>
            <person name="Kaster A.-K."/>
            <person name="Ovreas L."/>
            <person name="Rohde M."/>
            <person name="Galperin M.Y."/>
            <person name="Jogler C."/>
        </authorList>
    </citation>
    <scope>NUCLEOTIDE SEQUENCE [LARGE SCALE GENOMIC DNA]</scope>
    <source>
        <strain evidence="2 3">Pla52n</strain>
    </source>
</reference>
<feature type="region of interest" description="Disordered" evidence="1">
    <location>
        <begin position="259"/>
        <end position="285"/>
    </location>
</feature>
<dbReference type="EMBL" id="SJPN01000004">
    <property type="protein sequence ID" value="TWU02116.1"/>
    <property type="molecule type" value="Genomic_DNA"/>
</dbReference>
<organism evidence="2 3">
    <name type="scientific">Stieleria varia</name>
    <dbReference type="NCBI Taxonomy" id="2528005"/>
    <lineage>
        <taxon>Bacteria</taxon>
        <taxon>Pseudomonadati</taxon>
        <taxon>Planctomycetota</taxon>
        <taxon>Planctomycetia</taxon>
        <taxon>Pirellulales</taxon>
        <taxon>Pirellulaceae</taxon>
        <taxon>Stieleria</taxon>
    </lineage>
</organism>
<comment type="caution">
    <text evidence="2">The sequence shown here is derived from an EMBL/GenBank/DDBJ whole genome shotgun (WGS) entry which is preliminary data.</text>
</comment>
<evidence type="ECO:0000256" key="1">
    <source>
        <dbReference type="SAM" id="MobiDB-lite"/>
    </source>
</evidence>
<keyword evidence="3" id="KW-1185">Reference proteome</keyword>
<gene>
    <name evidence="2" type="ORF">Pla52n_31650</name>
</gene>
<dbReference type="Proteomes" id="UP000320176">
    <property type="component" value="Unassembled WGS sequence"/>
</dbReference>
<accession>A0A5C6ASS3</accession>
<proteinExistence type="predicted"/>
<evidence type="ECO:0000313" key="2">
    <source>
        <dbReference type="EMBL" id="TWU02116.1"/>
    </source>
</evidence>